<dbReference type="GO" id="GO:0045436">
    <property type="term" value="F:lycopene beta cyclase activity"/>
    <property type="evidence" value="ECO:0007669"/>
    <property type="project" value="UniProtKB-ARBA"/>
</dbReference>
<dbReference type="eggNOG" id="ENOG5033310">
    <property type="taxonomic scope" value="Bacteria"/>
</dbReference>
<dbReference type="GO" id="GO:0016020">
    <property type="term" value="C:membrane"/>
    <property type="evidence" value="ECO:0007669"/>
    <property type="project" value="UniProtKB-SubCell"/>
</dbReference>
<keyword evidence="3 9" id="KW-0812">Transmembrane</keyword>
<keyword evidence="6 9" id="KW-0472">Membrane</keyword>
<evidence type="ECO:0000256" key="2">
    <source>
        <dbReference type="ARBA" id="ARBA00004829"/>
    </source>
</evidence>
<comment type="caution">
    <text evidence="11">The sequence shown here is derived from an EMBL/GenBank/DDBJ whole genome shotgun (WGS) entry which is preliminary data.</text>
</comment>
<comment type="pathway">
    <text evidence="2">Carotenoid biosynthesis.</text>
</comment>
<feature type="transmembrane region" description="Helical" evidence="9">
    <location>
        <begin position="79"/>
        <end position="100"/>
    </location>
</feature>
<evidence type="ECO:0000256" key="3">
    <source>
        <dbReference type="ARBA" id="ARBA00022692"/>
    </source>
</evidence>
<dbReference type="GO" id="GO:0016117">
    <property type="term" value="P:carotenoid biosynthetic process"/>
    <property type="evidence" value="ECO:0007669"/>
    <property type="project" value="UniProtKB-KW"/>
</dbReference>
<comment type="subcellular location">
    <subcellularLocation>
        <location evidence="1">Membrane</location>
        <topology evidence="1">Multi-pass membrane protein</topology>
    </subcellularLocation>
</comment>
<dbReference type="AlphaFoldDB" id="A0A066TZT6"/>
<dbReference type="Proteomes" id="UP000027345">
    <property type="component" value="Unassembled WGS sequence"/>
</dbReference>
<evidence type="ECO:0000256" key="8">
    <source>
        <dbReference type="SAM" id="MobiDB-lite"/>
    </source>
</evidence>
<accession>A0A066TZT6</accession>
<evidence type="ECO:0000256" key="7">
    <source>
        <dbReference type="ARBA" id="ARBA00023235"/>
    </source>
</evidence>
<dbReference type="Pfam" id="PF18916">
    <property type="entry name" value="Lycopene_cyc"/>
    <property type="match status" value="1"/>
</dbReference>
<evidence type="ECO:0000256" key="4">
    <source>
        <dbReference type="ARBA" id="ARBA00022746"/>
    </source>
</evidence>
<keyword evidence="7" id="KW-0413">Isomerase</keyword>
<evidence type="ECO:0000256" key="1">
    <source>
        <dbReference type="ARBA" id="ARBA00004141"/>
    </source>
</evidence>
<feature type="region of interest" description="Disordered" evidence="8">
    <location>
        <begin position="109"/>
        <end position="128"/>
    </location>
</feature>
<evidence type="ECO:0000313" key="11">
    <source>
        <dbReference type="EMBL" id="KDN19112.1"/>
    </source>
</evidence>
<protein>
    <submittedName>
        <fullName evidence="11">Lycopene cyclase</fullName>
    </submittedName>
</protein>
<gene>
    <name evidence="11" type="ORF">DV20_27320</name>
</gene>
<keyword evidence="5 9" id="KW-1133">Transmembrane helix</keyword>
<sequence length="128" mass="13621">MGRAEYLAVLGACVLVTLPIELAGARVYRRPGRLLRAVLPVAAVFLVWDALAIAAGVWDFDPAYVSGLRAPFGIPLEEVLFFVVIPVCGVLTYEGVGLTGRLLRRRSSRRAAAQRRSEGGRPASGGGS</sequence>
<dbReference type="NCBIfam" id="TIGR03462">
    <property type="entry name" value="CarR_dom_SF"/>
    <property type="match status" value="1"/>
</dbReference>
<dbReference type="RefSeq" id="WP_051736136.1">
    <property type="nucleotide sequence ID" value="NZ_JMQI01000057.1"/>
</dbReference>
<dbReference type="OrthoDB" id="5195186at2"/>
<name>A0A066TZT6_9PSEU</name>
<evidence type="ECO:0000256" key="9">
    <source>
        <dbReference type="SAM" id="Phobius"/>
    </source>
</evidence>
<dbReference type="EMBL" id="JMQI01000057">
    <property type="protein sequence ID" value="KDN19112.1"/>
    <property type="molecule type" value="Genomic_DNA"/>
</dbReference>
<dbReference type="InterPro" id="IPR017825">
    <property type="entry name" value="Lycopene_cyclase_dom"/>
</dbReference>
<dbReference type="GO" id="GO:0016872">
    <property type="term" value="F:intramolecular lyase activity"/>
    <property type="evidence" value="ECO:0007669"/>
    <property type="project" value="InterPro"/>
</dbReference>
<reference evidence="11 12" key="1">
    <citation type="submission" date="2014-05" db="EMBL/GenBank/DDBJ databases">
        <title>Draft genome sequence of Amycolatopsis rifamycinica DSM 46095.</title>
        <authorList>
            <person name="Lal R."/>
            <person name="Saxena A."/>
            <person name="Kumari R."/>
            <person name="Mukherjee U."/>
            <person name="Singh P."/>
            <person name="Sangwan N."/>
            <person name="Mahato N.K."/>
        </authorList>
    </citation>
    <scope>NUCLEOTIDE SEQUENCE [LARGE SCALE GENOMIC DNA]</scope>
    <source>
        <strain evidence="11 12">DSM 46095</strain>
    </source>
</reference>
<evidence type="ECO:0000256" key="6">
    <source>
        <dbReference type="ARBA" id="ARBA00023136"/>
    </source>
</evidence>
<keyword evidence="12" id="KW-1185">Reference proteome</keyword>
<feature type="transmembrane region" description="Helical" evidence="9">
    <location>
        <begin position="37"/>
        <end position="59"/>
    </location>
</feature>
<evidence type="ECO:0000259" key="10">
    <source>
        <dbReference type="Pfam" id="PF18916"/>
    </source>
</evidence>
<evidence type="ECO:0000256" key="5">
    <source>
        <dbReference type="ARBA" id="ARBA00022989"/>
    </source>
</evidence>
<feature type="transmembrane region" description="Helical" evidence="9">
    <location>
        <begin position="6"/>
        <end position="25"/>
    </location>
</feature>
<evidence type="ECO:0000313" key="12">
    <source>
        <dbReference type="Proteomes" id="UP000027345"/>
    </source>
</evidence>
<feature type="domain" description="Lycopene cyclase" evidence="10">
    <location>
        <begin position="27"/>
        <end position="94"/>
    </location>
</feature>
<dbReference type="STRING" id="287986.DV20_27320"/>
<proteinExistence type="predicted"/>
<organism evidence="11 12">
    <name type="scientific">Amycolatopsis rifamycinica</name>
    <dbReference type="NCBI Taxonomy" id="287986"/>
    <lineage>
        <taxon>Bacteria</taxon>
        <taxon>Bacillati</taxon>
        <taxon>Actinomycetota</taxon>
        <taxon>Actinomycetes</taxon>
        <taxon>Pseudonocardiales</taxon>
        <taxon>Pseudonocardiaceae</taxon>
        <taxon>Amycolatopsis</taxon>
    </lineage>
</organism>
<keyword evidence="4" id="KW-0125">Carotenoid biosynthesis</keyword>